<evidence type="ECO:0000313" key="1">
    <source>
        <dbReference type="EMBL" id="CAK7940426.1"/>
    </source>
</evidence>
<sequence>MDSLAQKRSSFSAMRRRKRQFLFRPAATHSGLYLLASQQ</sequence>
<accession>A0AAV1V1L2</accession>
<reference evidence="1" key="1">
    <citation type="submission" date="2024-01" db="EMBL/GenBank/DDBJ databases">
        <authorList>
            <person name="Webb A."/>
        </authorList>
    </citation>
    <scope>NUCLEOTIDE SEQUENCE</scope>
    <source>
        <strain evidence="1">Pm1</strain>
    </source>
</reference>
<dbReference type="EMBL" id="CAKLBY020000258">
    <property type="protein sequence ID" value="CAK7940426.1"/>
    <property type="molecule type" value="Genomic_DNA"/>
</dbReference>
<evidence type="ECO:0000313" key="2">
    <source>
        <dbReference type="Proteomes" id="UP001162060"/>
    </source>
</evidence>
<organism evidence="1 2">
    <name type="scientific">Peronospora matthiolae</name>
    <dbReference type="NCBI Taxonomy" id="2874970"/>
    <lineage>
        <taxon>Eukaryota</taxon>
        <taxon>Sar</taxon>
        <taxon>Stramenopiles</taxon>
        <taxon>Oomycota</taxon>
        <taxon>Peronosporomycetes</taxon>
        <taxon>Peronosporales</taxon>
        <taxon>Peronosporaceae</taxon>
        <taxon>Peronospora</taxon>
    </lineage>
</organism>
<protein>
    <submittedName>
        <fullName evidence="1">Uncharacterized protein</fullName>
    </submittedName>
</protein>
<gene>
    <name evidence="1" type="ORF">PM001_LOCUS25576</name>
</gene>
<proteinExistence type="predicted"/>
<name>A0AAV1V1L2_9STRA</name>
<dbReference type="AlphaFoldDB" id="A0AAV1V1L2"/>
<comment type="caution">
    <text evidence="1">The sequence shown here is derived from an EMBL/GenBank/DDBJ whole genome shotgun (WGS) entry which is preliminary data.</text>
</comment>
<dbReference type="Proteomes" id="UP001162060">
    <property type="component" value="Unassembled WGS sequence"/>
</dbReference>